<organism evidence="2 3">
    <name type="scientific">Streptomyces triculaminicus</name>
    <dbReference type="NCBI Taxonomy" id="2816232"/>
    <lineage>
        <taxon>Bacteria</taxon>
        <taxon>Bacillati</taxon>
        <taxon>Actinomycetota</taxon>
        <taxon>Actinomycetes</taxon>
        <taxon>Kitasatosporales</taxon>
        <taxon>Streptomycetaceae</taxon>
        <taxon>Streptomyces</taxon>
    </lineage>
</organism>
<evidence type="ECO:0000256" key="1">
    <source>
        <dbReference type="SAM" id="MobiDB-lite"/>
    </source>
</evidence>
<accession>A0A939FV20</accession>
<feature type="compositionally biased region" description="Polar residues" evidence="1">
    <location>
        <begin position="143"/>
        <end position="153"/>
    </location>
</feature>
<dbReference type="Proteomes" id="UP000664781">
    <property type="component" value="Unassembled WGS sequence"/>
</dbReference>
<proteinExistence type="predicted"/>
<keyword evidence="3" id="KW-1185">Reference proteome</keyword>
<evidence type="ECO:0000313" key="3">
    <source>
        <dbReference type="Proteomes" id="UP000664781"/>
    </source>
</evidence>
<dbReference type="EMBL" id="JAFMOF010000008">
    <property type="protein sequence ID" value="MBO0657334.1"/>
    <property type="molecule type" value="Genomic_DNA"/>
</dbReference>
<sequence length="206" mass="20647">MIGTGLTSTGGGIRLNPNNGVFLTASNPGGPGWDISVDNQSDEPRTVTPLVICAADPSITHQVGTTANGPTAESAATCPAGQFVAGGGAVAKAKNYLSLSISDANHWFGRAKNVNTIFTGVVAFARCSNRPHSAANGDPVTLQPGTTGTSQAQCPDGQVPTAGGGSGHPNVLHNASAPTATGWSLRATNTDNVPRLVVAHVVCTAP</sequence>
<comment type="caution">
    <text evidence="2">The sequence shown here is derived from an EMBL/GenBank/DDBJ whole genome shotgun (WGS) entry which is preliminary data.</text>
</comment>
<reference evidence="2" key="1">
    <citation type="submission" date="2021-03" db="EMBL/GenBank/DDBJ databases">
        <title>Streptomyces strains.</title>
        <authorList>
            <person name="Lund M.B."/>
            <person name="Toerring T."/>
        </authorList>
    </citation>
    <scope>NUCLEOTIDE SEQUENCE</scope>
    <source>
        <strain evidence="2">JCM 4242</strain>
    </source>
</reference>
<feature type="region of interest" description="Disordered" evidence="1">
    <location>
        <begin position="133"/>
        <end position="176"/>
    </location>
</feature>
<gene>
    <name evidence="2" type="ORF">J1792_32870</name>
</gene>
<dbReference type="AlphaFoldDB" id="A0A939FV20"/>
<dbReference type="RefSeq" id="WP_207248906.1">
    <property type="nucleotide sequence ID" value="NZ_JAFMOF010000008.1"/>
</dbReference>
<protein>
    <submittedName>
        <fullName evidence="2">Uncharacterized protein</fullName>
    </submittedName>
</protein>
<evidence type="ECO:0000313" key="2">
    <source>
        <dbReference type="EMBL" id="MBO0657334.1"/>
    </source>
</evidence>
<name>A0A939FV20_9ACTN</name>